<dbReference type="Proteomes" id="UP001316803">
    <property type="component" value="Unassembled WGS sequence"/>
</dbReference>
<dbReference type="AlphaFoldDB" id="A0AAN8EI34"/>
<evidence type="ECO:0000313" key="2">
    <source>
        <dbReference type="EMBL" id="KAK5956184.1"/>
    </source>
</evidence>
<comment type="caution">
    <text evidence="2">The sequence shown here is derived from an EMBL/GenBank/DDBJ whole genome shotgun (WGS) entry which is preliminary data.</text>
</comment>
<protein>
    <submittedName>
        <fullName evidence="2">Uncharacterized protein</fullName>
    </submittedName>
</protein>
<proteinExistence type="predicted"/>
<feature type="compositionally biased region" description="Basic and acidic residues" evidence="1">
    <location>
        <begin position="105"/>
        <end position="117"/>
    </location>
</feature>
<evidence type="ECO:0000313" key="3">
    <source>
        <dbReference type="Proteomes" id="UP001316803"/>
    </source>
</evidence>
<organism evidence="2 3">
    <name type="scientific">Knufia fluminis</name>
    <dbReference type="NCBI Taxonomy" id="191047"/>
    <lineage>
        <taxon>Eukaryota</taxon>
        <taxon>Fungi</taxon>
        <taxon>Dikarya</taxon>
        <taxon>Ascomycota</taxon>
        <taxon>Pezizomycotina</taxon>
        <taxon>Eurotiomycetes</taxon>
        <taxon>Chaetothyriomycetidae</taxon>
        <taxon>Chaetothyriales</taxon>
        <taxon>Trichomeriaceae</taxon>
        <taxon>Knufia</taxon>
    </lineage>
</organism>
<reference evidence="2 3" key="1">
    <citation type="submission" date="2022-12" db="EMBL/GenBank/DDBJ databases">
        <title>Genomic features and morphological characterization of a novel Knufia sp. strain isolated from spacecraft assembly facility.</title>
        <authorList>
            <person name="Teixeira M."/>
            <person name="Chander A.M."/>
            <person name="Stajich J.E."/>
            <person name="Venkateswaran K."/>
        </authorList>
    </citation>
    <scope>NUCLEOTIDE SEQUENCE [LARGE SCALE GENOMIC DNA]</scope>
    <source>
        <strain evidence="2 3">FJI-L2-BK-P2</strain>
    </source>
</reference>
<sequence>MATSAQDKPETQLLEIAKQINSHLAHHLTLRPRTADDVSFLRKVRSCLAHAPALIATFHQHRPDLQPAIVFDEPNRYEAKYPQYIHRSPSSGRDYGDGISMATAEAREVVEPPRRAR</sequence>
<gene>
    <name evidence="2" type="ORF">OHC33_002758</name>
</gene>
<keyword evidence="3" id="KW-1185">Reference proteome</keyword>
<feature type="region of interest" description="Disordered" evidence="1">
    <location>
        <begin position="85"/>
        <end position="117"/>
    </location>
</feature>
<accession>A0AAN8EI34</accession>
<dbReference type="EMBL" id="JAKLMC020000005">
    <property type="protein sequence ID" value="KAK5956184.1"/>
    <property type="molecule type" value="Genomic_DNA"/>
</dbReference>
<evidence type="ECO:0000256" key="1">
    <source>
        <dbReference type="SAM" id="MobiDB-lite"/>
    </source>
</evidence>
<name>A0AAN8EI34_9EURO</name>